<proteinExistence type="predicted"/>
<evidence type="ECO:0000259" key="8">
    <source>
        <dbReference type="PROSITE" id="PS50011"/>
    </source>
</evidence>
<feature type="binding site" evidence="5">
    <location>
        <position position="459"/>
    </location>
    <ligand>
        <name>ATP</name>
        <dbReference type="ChEBI" id="CHEBI:30616"/>
    </ligand>
</feature>
<sequence>MGHSSKKKKKKGGGRSKGRASSKDHASLDGGDNELLSEEITALCAIFQEDCSVVSGPSSQIIIKLRPYSKDMGYEDLDVSALLIVRCLPGYPYKCPKLQITAEEGLSKSDAENLLSLLNDQANSNAREGRVMIFNLVEAAQEFLSEIVPVGQSRQSMLCSTTSSSSQLPEKDIAISSNKSCSLGSPFIYGFIDLFSGFGESWHWTLEMDDKRRMVSSVESHALHGSKPGYNVLESELERNPEPLTMDKIQVPSPSPVVKLDSLKEESDNDKSISTSDSSSSSMEDMIKNGMVGEKENFPLEDHSKEDHDEDLEGEPWETLSSSSLSHDQASETIEKDLMMVHLLRLACASKGPLSDNLQQIISELSGIGIFPEWVQDLASKPSSVFNKTFDHVFHQYTISSKVSQFWKPVTALEGPSASLPSSRYLNDFEELKSLGHGGFGHVVLCKNKLDGRQYAVKKIRLKDESLPINDRILREVATLSRLQHQHVVRYYQAWFEKGVASSCGDNILGSGTATSSIFSYTGAGSTDIPGQENKLESTYLYIQMEYCPRTLRQDFESYNHFDKELAWHLFRQIVEGLAHIHGQGIIHRDLTPNNIFFDARNDIKIGDFGLGELYVFSFAIFSPLFFMLENSVLCIYIGFCKSCELAIFATCDSVQKH</sequence>
<evidence type="ECO:0000256" key="7">
    <source>
        <dbReference type="SAM" id="Phobius"/>
    </source>
</evidence>
<keyword evidence="2 5" id="KW-0547">Nucleotide-binding</keyword>
<evidence type="ECO:0000313" key="10">
    <source>
        <dbReference type="EMBL" id="GKV13269.1"/>
    </source>
</evidence>
<evidence type="ECO:0000256" key="4">
    <source>
        <dbReference type="ARBA" id="ARBA00022840"/>
    </source>
</evidence>
<keyword evidence="3" id="KW-0418">Kinase</keyword>
<name>A0AAV5JF76_9ROSI</name>
<keyword evidence="7" id="KW-1133">Transmembrane helix</keyword>
<dbReference type="Proteomes" id="UP001054252">
    <property type="component" value="Unassembled WGS sequence"/>
</dbReference>
<keyword evidence="4 5" id="KW-0067">ATP-binding</keyword>
<reference evidence="10 11" key="1">
    <citation type="journal article" date="2021" name="Commun. Biol.">
        <title>The genome of Shorea leprosula (Dipterocarpaceae) highlights the ecological relevance of drought in aseasonal tropical rainforests.</title>
        <authorList>
            <person name="Ng K.K.S."/>
            <person name="Kobayashi M.J."/>
            <person name="Fawcett J.A."/>
            <person name="Hatakeyama M."/>
            <person name="Paape T."/>
            <person name="Ng C.H."/>
            <person name="Ang C.C."/>
            <person name="Tnah L.H."/>
            <person name="Lee C.T."/>
            <person name="Nishiyama T."/>
            <person name="Sese J."/>
            <person name="O'Brien M.J."/>
            <person name="Copetti D."/>
            <person name="Mohd Noor M.I."/>
            <person name="Ong R.C."/>
            <person name="Putra M."/>
            <person name="Sireger I.Z."/>
            <person name="Indrioko S."/>
            <person name="Kosugi Y."/>
            <person name="Izuno A."/>
            <person name="Isagi Y."/>
            <person name="Lee S.L."/>
            <person name="Shimizu K.K."/>
        </authorList>
    </citation>
    <scope>NUCLEOTIDE SEQUENCE [LARGE SCALE GENOMIC DNA]</scope>
    <source>
        <strain evidence="10">214</strain>
    </source>
</reference>
<dbReference type="FunFam" id="3.30.200.20:FF:000304">
    <property type="entry name" value="eIF-2-alpha kinase GCN2"/>
    <property type="match status" value="1"/>
</dbReference>
<dbReference type="PANTHER" id="PTHR11042">
    <property type="entry name" value="EUKARYOTIC TRANSLATION INITIATION FACTOR 2-ALPHA KINASE EIF2-ALPHA KINASE -RELATED"/>
    <property type="match status" value="1"/>
</dbReference>
<dbReference type="GO" id="GO:0005634">
    <property type="term" value="C:nucleus"/>
    <property type="evidence" value="ECO:0007669"/>
    <property type="project" value="TreeGrafter"/>
</dbReference>
<evidence type="ECO:0000256" key="1">
    <source>
        <dbReference type="ARBA" id="ARBA00022679"/>
    </source>
</evidence>
<evidence type="ECO:0000259" key="9">
    <source>
        <dbReference type="PROSITE" id="PS50908"/>
    </source>
</evidence>
<dbReference type="SUPFAM" id="SSF56112">
    <property type="entry name" value="Protein kinase-like (PK-like)"/>
    <property type="match status" value="1"/>
</dbReference>
<evidence type="ECO:0000256" key="6">
    <source>
        <dbReference type="SAM" id="MobiDB-lite"/>
    </source>
</evidence>
<dbReference type="Pfam" id="PF05773">
    <property type="entry name" value="RWD"/>
    <property type="match status" value="1"/>
</dbReference>
<keyword evidence="11" id="KW-1185">Reference proteome</keyword>
<dbReference type="PROSITE" id="PS00107">
    <property type="entry name" value="PROTEIN_KINASE_ATP"/>
    <property type="match status" value="1"/>
</dbReference>
<dbReference type="InterPro" id="IPR008266">
    <property type="entry name" value="Tyr_kinase_AS"/>
</dbReference>
<dbReference type="PROSITE" id="PS00109">
    <property type="entry name" value="PROTEIN_KINASE_TYR"/>
    <property type="match status" value="1"/>
</dbReference>
<dbReference type="PROSITE" id="PS50908">
    <property type="entry name" value="RWD"/>
    <property type="match status" value="1"/>
</dbReference>
<dbReference type="PROSITE" id="PS50011">
    <property type="entry name" value="PROTEIN_KINASE_DOM"/>
    <property type="match status" value="1"/>
</dbReference>
<evidence type="ECO:0000256" key="5">
    <source>
        <dbReference type="PROSITE-ProRule" id="PRU10141"/>
    </source>
</evidence>
<feature type="region of interest" description="Disordered" evidence="6">
    <location>
        <begin position="300"/>
        <end position="326"/>
    </location>
</feature>
<dbReference type="GO" id="GO:0009893">
    <property type="term" value="P:positive regulation of metabolic process"/>
    <property type="evidence" value="ECO:0007669"/>
    <property type="project" value="UniProtKB-ARBA"/>
</dbReference>
<feature type="region of interest" description="Disordered" evidence="6">
    <location>
        <begin position="1"/>
        <end position="31"/>
    </location>
</feature>
<evidence type="ECO:0000313" key="11">
    <source>
        <dbReference type="Proteomes" id="UP001054252"/>
    </source>
</evidence>
<dbReference type="GO" id="GO:0005829">
    <property type="term" value="C:cytosol"/>
    <property type="evidence" value="ECO:0007669"/>
    <property type="project" value="TreeGrafter"/>
</dbReference>
<dbReference type="Gene3D" id="3.30.200.20">
    <property type="entry name" value="Phosphorylase Kinase, domain 1"/>
    <property type="match status" value="1"/>
</dbReference>
<dbReference type="InterPro" id="IPR017441">
    <property type="entry name" value="Protein_kinase_ATP_BS"/>
</dbReference>
<organism evidence="10 11">
    <name type="scientific">Rubroshorea leprosula</name>
    <dbReference type="NCBI Taxonomy" id="152421"/>
    <lineage>
        <taxon>Eukaryota</taxon>
        <taxon>Viridiplantae</taxon>
        <taxon>Streptophyta</taxon>
        <taxon>Embryophyta</taxon>
        <taxon>Tracheophyta</taxon>
        <taxon>Spermatophyta</taxon>
        <taxon>Magnoliopsida</taxon>
        <taxon>eudicotyledons</taxon>
        <taxon>Gunneridae</taxon>
        <taxon>Pentapetalae</taxon>
        <taxon>rosids</taxon>
        <taxon>malvids</taxon>
        <taxon>Malvales</taxon>
        <taxon>Dipterocarpaceae</taxon>
        <taxon>Rubroshorea</taxon>
    </lineage>
</organism>
<dbReference type="InterPro" id="IPR006575">
    <property type="entry name" value="RWD_dom"/>
</dbReference>
<feature type="compositionally biased region" description="Basic and acidic residues" evidence="6">
    <location>
        <begin position="261"/>
        <end position="271"/>
    </location>
</feature>
<feature type="compositionally biased region" description="Low complexity" evidence="6">
    <location>
        <begin position="272"/>
        <end position="282"/>
    </location>
</feature>
<evidence type="ECO:0008006" key="12">
    <source>
        <dbReference type="Google" id="ProtNLM"/>
    </source>
</evidence>
<dbReference type="SMART" id="SM00591">
    <property type="entry name" value="RWD"/>
    <property type="match status" value="1"/>
</dbReference>
<keyword evidence="1" id="KW-0808">Transferase</keyword>
<dbReference type="CDD" id="cd23818">
    <property type="entry name" value="RWD_RNF25"/>
    <property type="match status" value="1"/>
</dbReference>
<dbReference type="InterPro" id="IPR000719">
    <property type="entry name" value="Prot_kinase_dom"/>
</dbReference>
<dbReference type="GO" id="GO:0004694">
    <property type="term" value="F:eukaryotic translation initiation factor 2alpha kinase activity"/>
    <property type="evidence" value="ECO:0007669"/>
    <property type="project" value="TreeGrafter"/>
</dbReference>
<feature type="compositionally biased region" description="Basic residues" evidence="6">
    <location>
        <begin position="1"/>
        <end position="20"/>
    </location>
</feature>
<dbReference type="Gene3D" id="1.10.510.10">
    <property type="entry name" value="Transferase(Phosphotransferase) domain 1"/>
    <property type="match status" value="1"/>
</dbReference>
<feature type="region of interest" description="Disordered" evidence="6">
    <location>
        <begin position="261"/>
        <end position="284"/>
    </location>
</feature>
<dbReference type="InterPro" id="IPR016135">
    <property type="entry name" value="UBQ-conjugating_enzyme/RWD"/>
</dbReference>
<gene>
    <name evidence="10" type="ORF">SLEP1_g24305</name>
</gene>
<dbReference type="Pfam" id="PF00069">
    <property type="entry name" value="Pkinase"/>
    <property type="match status" value="1"/>
</dbReference>
<evidence type="ECO:0000256" key="2">
    <source>
        <dbReference type="ARBA" id="ARBA00022741"/>
    </source>
</evidence>
<dbReference type="InterPro" id="IPR011009">
    <property type="entry name" value="Kinase-like_dom_sf"/>
</dbReference>
<keyword evidence="7" id="KW-0472">Membrane</keyword>
<feature type="transmembrane region" description="Helical" evidence="7">
    <location>
        <begin position="614"/>
        <end position="640"/>
    </location>
</feature>
<dbReference type="PANTHER" id="PTHR11042:SF136">
    <property type="entry name" value="EIF-2-ALPHA KINASE GCN2"/>
    <property type="match status" value="1"/>
</dbReference>
<dbReference type="EMBL" id="BPVZ01000038">
    <property type="protein sequence ID" value="GKV13269.1"/>
    <property type="molecule type" value="Genomic_DNA"/>
</dbReference>
<evidence type="ECO:0000256" key="3">
    <source>
        <dbReference type="ARBA" id="ARBA00022777"/>
    </source>
</evidence>
<accession>A0AAV5JF76</accession>
<dbReference type="AlphaFoldDB" id="A0AAV5JF76"/>
<dbReference type="GO" id="GO:0005524">
    <property type="term" value="F:ATP binding"/>
    <property type="evidence" value="ECO:0007669"/>
    <property type="project" value="UniProtKB-UniRule"/>
</dbReference>
<dbReference type="SUPFAM" id="SSF54495">
    <property type="entry name" value="UBC-like"/>
    <property type="match status" value="1"/>
</dbReference>
<comment type="caution">
    <text evidence="10">The sequence shown here is derived from an EMBL/GenBank/DDBJ whole genome shotgun (WGS) entry which is preliminary data.</text>
</comment>
<dbReference type="FunFam" id="3.10.110.10:FF:000050">
    <property type="entry name" value="eIF-2-alpha kinase GCN2"/>
    <property type="match status" value="1"/>
</dbReference>
<feature type="domain" description="Protein kinase" evidence="8">
    <location>
        <begin position="429"/>
        <end position="658"/>
    </location>
</feature>
<dbReference type="InterPro" id="IPR050339">
    <property type="entry name" value="CC_SR_Kinase"/>
</dbReference>
<dbReference type="Gene3D" id="3.10.110.10">
    <property type="entry name" value="Ubiquitin Conjugating Enzyme"/>
    <property type="match status" value="1"/>
</dbReference>
<protein>
    <recommendedName>
        <fullName evidence="12">EIF-2-alpha kinase GCN2</fullName>
    </recommendedName>
</protein>
<feature type="domain" description="RWD" evidence="9">
    <location>
        <begin position="38"/>
        <end position="147"/>
    </location>
</feature>
<keyword evidence="7" id="KW-0812">Transmembrane</keyword>